<protein>
    <submittedName>
        <fullName evidence="2">Alpha/beta-hydrolase</fullName>
    </submittedName>
</protein>
<evidence type="ECO:0000313" key="2">
    <source>
        <dbReference type="EMBL" id="ORX61226.1"/>
    </source>
</evidence>
<dbReference type="STRING" id="1754191.A0A1Y1VPB4"/>
<keyword evidence="2" id="KW-0378">Hydrolase</keyword>
<dbReference type="GO" id="GO:0016787">
    <property type="term" value="F:hydrolase activity"/>
    <property type="evidence" value="ECO:0007669"/>
    <property type="project" value="UniProtKB-KW"/>
</dbReference>
<evidence type="ECO:0000313" key="3">
    <source>
        <dbReference type="Proteomes" id="UP000193719"/>
    </source>
</evidence>
<dbReference type="Gene3D" id="3.40.50.1820">
    <property type="entry name" value="alpha/beta hydrolase"/>
    <property type="match status" value="1"/>
</dbReference>
<organism evidence="2 3">
    <name type="scientific">Piromyces finnis</name>
    <dbReference type="NCBI Taxonomy" id="1754191"/>
    <lineage>
        <taxon>Eukaryota</taxon>
        <taxon>Fungi</taxon>
        <taxon>Fungi incertae sedis</taxon>
        <taxon>Chytridiomycota</taxon>
        <taxon>Chytridiomycota incertae sedis</taxon>
        <taxon>Neocallimastigomycetes</taxon>
        <taxon>Neocallimastigales</taxon>
        <taxon>Neocallimastigaceae</taxon>
        <taxon>Piromyces</taxon>
    </lineage>
</organism>
<gene>
    <name evidence="2" type="ORF">BCR36DRAFT_341708</name>
</gene>
<reference evidence="2 3" key="1">
    <citation type="submission" date="2016-08" db="EMBL/GenBank/DDBJ databases">
        <title>Genomes of anaerobic fungi encode conserved fungal cellulosomes for biomass hydrolysis.</title>
        <authorList>
            <consortium name="DOE Joint Genome Institute"/>
            <person name="Haitjema C.H."/>
            <person name="Gilmore S.P."/>
            <person name="Henske J.K."/>
            <person name="Solomon K.V."/>
            <person name="De Groot R."/>
            <person name="Kuo A."/>
            <person name="Mondo S.J."/>
            <person name="Salamov A.A."/>
            <person name="Labutti K."/>
            <person name="Zhao Z."/>
            <person name="Chiniquy J."/>
            <person name="Barry K."/>
            <person name="Brewer H.M."/>
            <person name="Purvine S.O."/>
            <person name="Wright A.T."/>
            <person name="Boxma B."/>
            <person name="Van Alen T."/>
            <person name="Hackstein J.H."/>
            <person name="Baker S.E."/>
            <person name="Grigoriev I.V."/>
            <person name="O'Malley M.A."/>
        </authorList>
    </citation>
    <scope>NUCLEOTIDE SEQUENCE [LARGE SCALE GENOMIC DNA]</scope>
    <source>
        <strain evidence="3">finn</strain>
    </source>
</reference>
<dbReference type="PANTHER" id="PTHR42886">
    <property type="entry name" value="RE40534P-RELATED"/>
    <property type="match status" value="1"/>
</dbReference>
<keyword evidence="3" id="KW-1185">Reference proteome</keyword>
<evidence type="ECO:0000259" key="1">
    <source>
        <dbReference type="Pfam" id="PF00561"/>
    </source>
</evidence>
<comment type="caution">
    <text evidence="2">The sequence shown here is derived from an EMBL/GenBank/DDBJ whole genome shotgun (WGS) entry which is preliminary data.</text>
</comment>
<feature type="domain" description="AB hydrolase-1" evidence="1">
    <location>
        <begin position="36"/>
        <end position="131"/>
    </location>
</feature>
<reference evidence="2 3" key="2">
    <citation type="submission" date="2016-08" db="EMBL/GenBank/DDBJ databases">
        <title>Pervasive Adenine N6-methylation of Active Genes in Fungi.</title>
        <authorList>
            <consortium name="DOE Joint Genome Institute"/>
            <person name="Mondo S.J."/>
            <person name="Dannebaum R.O."/>
            <person name="Kuo R.C."/>
            <person name="Labutti K."/>
            <person name="Haridas S."/>
            <person name="Kuo A."/>
            <person name="Salamov A."/>
            <person name="Ahrendt S.R."/>
            <person name="Lipzen A."/>
            <person name="Sullivan W."/>
            <person name="Andreopoulos W.B."/>
            <person name="Clum A."/>
            <person name="Lindquist E."/>
            <person name="Daum C."/>
            <person name="Ramamoorthy G.K."/>
            <person name="Gryganskyi A."/>
            <person name="Culley D."/>
            <person name="Magnuson J.K."/>
            <person name="James T.Y."/>
            <person name="O'Malley M.A."/>
            <person name="Stajich J.E."/>
            <person name="Spatafora J.W."/>
            <person name="Visel A."/>
            <person name="Grigoriev I.V."/>
        </authorList>
    </citation>
    <scope>NUCLEOTIDE SEQUENCE [LARGE SCALE GENOMIC DNA]</scope>
    <source>
        <strain evidence="3">finn</strain>
    </source>
</reference>
<accession>A0A1Y1VPB4</accession>
<dbReference type="OrthoDB" id="9988524at2759"/>
<sequence length="264" mass="30157">MIFEENSFEAKYIDKNTNEEVTLSCALTKNPNTSNTILLCHGMFGDKDSEINLPLLESLKQHWSVLRFDFEGNGQSSGEWSYANYPREVRNIGDLINYVESKYNLKIVGIIGHSKAGADVMIAASQPNLIKNKDCCFVSLGGRLTFGKPEKRFTQEELEKAKKEGSFLWERFGKQWKITQEAIEERRTMNPKIDIKNIDSHRAQRILHVHGTIDTSTPTEEASVIEKEIKGAEIKWIEGANHFFDGKEKEMVDTVVSWLIQKLK</sequence>
<dbReference type="AlphaFoldDB" id="A0A1Y1VPB4"/>
<dbReference type="Proteomes" id="UP000193719">
    <property type="component" value="Unassembled WGS sequence"/>
</dbReference>
<dbReference type="EMBL" id="MCFH01000001">
    <property type="protein sequence ID" value="ORX61226.1"/>
    <property type="molecule type" value="Genomic_DNA"/>
</dbReference>
<dbReference type="PANTHER" id="PTHR42886:SF53">
    <property type="entry name" value="ALPHA_BETA-HYDROLASES SUPERFAMILY PROTEIN"/>
    <property type="match status" value="1"/>
</dbReference>
<proteinExistence type="predicted"/>
<dbReference type="SUPFAM" id="SSF53474">
    <property type="entry name" value="alpha/beta-Hydrolases"/>
    <property type="match status" value="1"/>
</dbReference>
<name>A0A1Y1VPB4_9FUNG</name>
<dbReference type="InterPro" id="IPR029058">
    <property type="entry name" value="AB_hydrolase_fold"/>
</dbReference>
<dbReference type="Pfam" id="PF00561">
    <property type="entry name" value="Abhydrolase_1"/>
    <property type="match status" value="1"/>
</dbReference>
<dbReference type="InterPro" id="IPR000073">
    <property type="entry name" value="AB_hydrolase_1"/>
</dbReference>